<dbReference type="InterPro" id="IPR005174">
    <property type="entry name" value="KIB1-4_b-propeller"/>
</dbReference>
<protein>
    <recommendedName>
        <fullName evidence="1">KIB1-4 beta-propeller domain-containing protein</fullName>
    </recommendedName>
</protein>
<dbReference type="EMBL" id="KF184831">
    <property type="protein sequence ID" value="AGT16774.1"/>
    <property type="molecule type" value="Genomic_DNA"/>
</dbReference>
<dbReference type="PANTHER" id="PTHR33165:SF106">
    <property type="entry name" value="EXPRESSED PROTEIN"/>
    <property type="match status" value="1"/>
</dbReference>
<reference evidence="2" key="1">
    <citation type="submission" date="2013-05" db="EMBL/GenBank/DDBJ databases">
        <title>Building the sugarcane genome for biotechnology and identifying evolutionary trends.</title>
        <authorList>
            <person name="De Setta N."/>
            <person name="Monteiro-Vitorello C.B."/>
            <person name="Metcalfe C.J."/>
            <person name="Cruz G.M.Q."/>
            <person name="Del Bem L.E."/>
            <person name="Vicentini R."/>
            <person name="Nogueira F.T.S."/>
            <person name="Campos R.A."/>
            <person name="Nunes S.L."/>
            <person name="Turrini P.C.G."/>
            <person name="Vieira A.P."/>
            <person name="Cruz E.A.O."/>
            <person name="Correa T.C.S."/>
            <person name="Hotta C.T."/>
            <person name="de Mello-Varani A."/>
            <person name="Vautrin S."/>
            <person name="Trindade A.S."/>
            <person name="Vilela M.M."/>
            <person name="Horta C.L."/>
            <person name="Sato P.M."/>
            <person name="de Andrade R.F."/>
            <person name="Nishiyama M.Y."/>
            <person name="Cardoso-Silva C.B."/>
            <person name="Scortecci K.C."/>
            <person name="Garcia A.A.F."/>
            <person name="Carneiro M.S."/>
            <person name="Kim C."/>
            <person name="Paterson A.H."/>
            <person name="Berges H."/>
            <person name="D'Hont A."/>
            <person name="de-Souza A.P."/>
            <person name="Souza G.M."/>
            <person name="Vincentz M."/>
            <person name="Kitajima J.P."/>
            <person name="Van Sluys M.-A."/>
        </authorList>
    </citation>
    <scope>NUCLEOTIDE SEQUENCE</scope>
</reference>
<dbReference type="PANTHER" id="PTHR33165">
    <property type="entry name" value="F-BOX DOMAIN CONTAINING PROTEIN-LIKE-RELATED"/>
    <property type="match status" value="1"/>
</dbReference>
<feature type="domain" description="KIB1-4 beta-propeller" evidence="1">
    <location>
        <begin position="99"/>
        <end position="360"/>
    </location>
</feature>
<evidence type="ECO:0000313" key="2">
    <source>
        <dbReference type="EMBL" id="AGT16774.1"/>
    </source>
</evidence>
<dbReference type="AlphaFoldDB" id="A0A059Q148"/>
<name>A0A059Q148_9POAL</name>
<proteinExistence type="predicted"/>
<dbReference type="Pfam" id="PF03478">
    <property type="entry name" value="Beta-prop_KIB1-4"/>
    <property type="match status" value="1"/>
</dbReference>
<evidence type="ECO:0000259" key="1">
    <source>
        <dbReference type="Pfam" id="PF03478"/>
    </source>
</evidence>
<organism evidence="2">
    <name type="scientific">Saccharum hybrid cultivar R570</name>
    <dbReference type="NCBI Taxonomy" id="131158"/>
    <lineage>
        <taxon>Eukaryota</taxon>
        <taxon>Viridiplantae</taxon>
        <taxon>Streptophyta</taxon>
        <taxon>Embryophyta</taxon>
        <taxon>Tracheophyta</taxon>
        <taxon>Spermatophyta</taxon>
        <taxon>Magnoliopsida</taxon>
        <taxon>Liliopsida</taxon>
        <taxon>Poales</taxon>
        <taxon>Poaceae</taxon>
        <taxon>PACMAD clade</taxon>
        <taxon>Panicoideae</taxon>
        <taxon>Andropogonodae</taxon>
        <taxon>Andropogoneae</taxon>
        <taxon>Saccharinae</taxon>
        <taxon>Saccharum</taxon>
        <taxon>Saccharum officinarum species complex</taxon>
    </lineage>
</organism>
<sequence length="441" mass="49901">MIPYSKLRRLTYSDAGKMSVDWASLDKDLVELIGWRVLAGDLPDYVRFRAVCSHWRASTVRPSRRGVLDPRFHPLQWMMLPEGHGLYPGHPDLGGFVRFFNLSTGAFVRAHLPLLDDHVILDSIDGLLLLHRDHDTAIRLLNPFTGDVAELPPLASLLPQIEFTHHYNEQSKRTGLMSVRSSVTVSSTGTITVMLAFDLLHRVAYATTGDQRWTLFAWKIQPLLRPVSFQGKFYAMQIVRKGVHKLYIYQINPPIQDAAEELSNLPLPVKIAECPMEKFLFILNSVECCSELLLVAYNDASRSKLVIYRLADLVNGKFEPVTSIGNHTLFVGERCLCVSFSPNKGSKNLLSMSPNSVICLHSLPVNHDSEDSSHFEQYDLGTGIWIPASDGNIFHRPPPSPHTLIHHIFTCCRLKYWNKGLMFCAETEPVWLVKQELRYGA</sequence>
<accession>A0A059Q148</accession>
<gene>
    <name evidence="2" type="ORF">SHCRBa_015_O15_F_200</name>
</gene>